<organism evidence="7 8">
    <name type="scientific">Roseovarius albus</name>
    <dbReference type="NCBI Taxonomy" id="1247867"/>
    <lineage>
        <taxon>Bacteria</taxon>
        <taxon>Pseudomonadati</taxon>
        <taxon>Pseudomonadota</taxon>
        <taxon>Alphaproteobacteria</taxon>
        <taxon>Rhodobacterales</taxon>
        <taxon>Roseobacteraceae</taxon>
        <taxon>Roseovarius</taxon>
    </lineage>
</organism>
<feature type="region of interest" description="Disordered" evidence="5">
    <location>
        <begin position="143"/>
        <end position="162"/>
    </location>
</feature>
<keyword evidence="4" id="KW-0456">Lyase</keyword>
<dbReference type="PROSITE" id="PS51891">
    <property type="entry name" value="CENP_V_GFA"/>
    <property type="match status" value="1"/>
</dbReference>
<dbReference type="Gene3D" id="3.90.1590.10">
    <property type="entry name" value="glutathione-dependent formaldehyde- activating enzyme (gfa)"/>
    <property type="match status" value="1"/>
</dbReference>
<evidence type="ECO:0000313" key="7">
    <source>
        <dbReference type="EMBL" id="SLN71779.1"/>
    </source>
</evidence>
<dbReference type="InterPro" id="IPR011057">
    <property type="entry name" value="Mss4-like_sf"/>
</dbReference>
<dbReference type="RefSeq" id="WP_085807609.1">
    <property type="nucleotide sequence ID" value="NZ_FWFX01000018.1"/>
</dbReference>
<protein>
    <submittedName>
        <fullName evidence="7">Glutathione-dependent formaldehyde-activating enzyme</fullName>
    </submittedName>
</protein>
<gene>
    <name evidence="7" type="ORF">ROA7450_03958</name>
</gene>
<dbReference type="SUPFAM" id="SSF51316">
    <property type="entry name" value="Mss4-like"/>
    <property type="match status" value="1"/>
</dbReference>
<reference evidence="7 8" key="1">
    <citation type="submission" date="2017-03" db="EMBL/GenBank/DDBJ databases">
        <authorList>
            <person name="Afonso C.L."/>
            <person name="Miller P.J."/>
            <person name="Scott M.A."/>
            <person name="Spackman E."/>
            <person name="Goraichik I."/>
            <person name="Dimitrov K.M."/>
            <person name="Suarez D.L."/>
            <person name="Swayne D.E."/>
        </authorList>
    </citation>
    <scope>NUCLEOTIDE SEQUENCE [LARGE SCALE GENOMIC DNA]</scope>
    <source>
        <strain evidence="7 8">CECT 7450</strain>
    </source>
</reference>
<evidence type="ECO:0000256" key="5">
    <source>
        <dbReference type="SAM" id="MobiDB-lite"/>
    </source>
</evidence>
<sequence length="162" mass="17940">MSVGYTGRCICGKVRYDTGSEPLWVTICYCRFCQRATGSDRMIEPIFEHEDFAFIEGNPAVYTLPSDGSGKNIHVHFCSECGTKLALSFERWPDRLGIYAGTLDDPTSISVTPENSKHIFVSEARPGTILPSGFKTFDRHATENDGSPIEPIIHSSPHLVRA</sequence>
<evidence type="ECO:0000313" key="8">
    <source>
        <dbReference type="Proteomes" id="UP000193061"/>
    </source>
</evidence>
<keyword evidence="3" id="KW-0862">Zinc</keyword>
<dbReference type="Proteomes" id="UP000193061">
    <property type="component" value="Unassembled WGS sequence"/>
</dbReference>
<dbReference type="EMBL" id="FWFX01000018">
    <property type="protein sequence ID" value="SLN71779.1"/>
    <property type="molecule type" value="Genomic_DNA"/>
</dbReference>
<dbReference type="PANTHER" id="PTHR33337">
    <property type="entry name" value="GFA DOMAIN-CONTAINING PROTEIN"/>
    <property type="match status" value="1"/>
</dbReference>
<evidence type="ECO:0000259" key="6">
    <source>
        <dbReference type="PROSITE" id="PS51891"/>
    </source>
</evidence>
<dbReference type="Pfam" id="PF04828">
    <property type="entry name" value="GFA"/>
    <property type="match status" value="1"/>
</dbReference>
<dbReference type="AlphaFoldDB" id="A0A1X7A6T0"/>
<evidence type="ECO:0000256" key="4">
    <source>
        <dbReference type="ARBA" id="ARBA00023239"/>
    </source>
</evidence>
<dbReference type="GO" id="GO:0046872">
    <property type="term" value="F:metal ion binding"/>
    <property type="evidence" value="ECO:0007669"/>
    <property type="project" value="UniProtKB-KW"/>
</dbReference>
<dbReference type="GO" id="GO:0016846">
    <property type="term" value="F:carbon-sulfur lyase activity"/>
    <property type="evidence" value="ECO:0007669"/>
    <property type="project" value="InterPro"/>
</dbReference>
<accession>A0A1X7A6T0</accession>
<evidence type="ECO:0000256" key="2">
    <source>
        <dbReference type="ARBA" id="ARBA00022723"/>
    </source>
</evidence>
<keyword evidence="2" id="KW-0479">Metal-binding</keyword>
<evidence type="ECO:0000256" key="1">
    <source>
        <dbReference type="ARBA" id="ARBA00005495"/>
    </source>
</evidence>
<keyword evidence="8" id="KW-1185">Reference proteome</keyword>
<dbReference type="OrthoDB" id="9807246at2"/>
<comment type="similarity">
    <text evidence="1">Belongs to the Gfa family.</text>
</comment>
<dbReference type="PANTHER" id="PTHR33337:SF40">
    <property type="entry name" value="CENP-V_GFA DOMAIN-CONTAINING PROTEIN-RELATED"/>
    <property type="match status" value="1"/>
</dbReference>
<name>A0A1X7A6T0_9RHOB</name>
<dbReference type="InterPro" id="IPR006913">
    <property type="entry name" value="CENP-V/GFA"/>
</dbReference>
<feature type="domain" description="CENP-V/GFA" evidence="6">
    <location>
        <begin position="5"/>
        <end position="138"/>
    </location>
</feature>
<evidence type="ECO:0000256" key="3">
    <source>
        <dbReference type="ARBA" id="ARBA00022833"/>
    </source>
</evidence>
<proteinExistence type="inferred from homology"/>